<dbReference type="Proteomes" id="UP000284842">
    <property type="component" value="Unassembled WGS sequence"/>
</dbReference>
<feature type="domain" description="AB hydrolase-1" evidence="1">
    <location>
        <begin position="133"/>
        <end position="427"/>
    </location>
</feature>
<dbReference type="STRING" id="181874.A0A409W9X3"/>
<reference evidence="2 3" key="1">
    <citation type="journal article" date="2018" name="Evol. Lett.">
        <title>Horizontal gene cluster transfer increased hallucinogenic mushroom diversity.</title>
        <authorList>
            <person name="Reynolds H.T."/>
            <person name="Vijayakumar V."/>
            <person name="Gluck-Thaler E."/>
            <person name="Korotkin H.B."/>
            <person name="Matheny P.B."/>
            <person name="Slot J.C."/>
        </authorList>
    </citation>
    <scope>NUCLEOTIDE SEQUENCE [LARGE SCALE GENOMIC DNA]</scope>
    <source>
        <strain evidence="2 3">2629</strain>
    </source>
</reference>
<evidence type="ECO:0000313" key="3">
    <source>
        <dbReference type="Proteomes" id="UP000284842"/>
    </source>
</evidence>
<protein>
    <recommendedName>
        <fullName evidence="1">AB hydrolase-1 domain-containing protein</fullName>
    </recommendedName>
</protein>
<accession>A0A409W9X3</accession>
<name>A0A409W9X3_9AGAR</name>
<proteinExistence type="predicted"/>
<dbReference type="InParanoid" id="A0A409W9X3"/>
<evidence type="ECO:0000259" key="1">
    <source>
        <dbReference type="Pfam" id="PF12697"/>
    </source>
</evidence>
<dbReference type="InterPro" id="IPR029058">
    <property type="entry name" value="AB_hydrolase_fold"/>
</dbReference>
<keyword evidence="3" id="KW-1185">Reference proteome</keyword>
<comment type="caution">
    <text evidence="2">The sequence shown here is derived from an EMBL/GenBank/DDBJ whole genome shotgun (WGS) entry which is preliminary data.</text>
</comment>
<sequence length="451" mass="50354">MKPNAYAQPPPFTWDPVEVRKCLPVYPPPEPLDYPSLPSPPRKASFSSPFTLSTHIFPASYLRTTRQAPIPELPHHTLPKEQKRKRILEIRKELDDLRTSKVTDGYPLVLWNVVNRYLRNGLDESNKTGVTLFLAHANGFPKEIWEPFLGHLLSSKEGASIDEVWAWESVQHGDAALINSASLSAIFDWHDNARDIINFFTHYLPTRPTTTLPVHLPRLPQEETNQRLVRGFSERQLIAIGHSYGGCTSTLAALMHPVLFKSLALVDPVILAPATRKPGGNDLATGALSRRDEWSSIEEALEVCSKNPFFSAWHPDVLKLYITCGTYPTTSSSDVQKPIIKLKMPPVQEAVVFAEVHTEHEVYDQLPTLDPRIPIRWIMPGKPGAPELGGPGTAEKRVWLRPANSTNTRIVGGGHLIPQEAPLELAEDVQSYLSYLFTTNYGAGTNIRPSL</sequence>
<organism evidence="2 3">
    <name type="scientific">Panaeolus cyanescens</name>
    <dbReference type="NCBI Taxonomy" id="181874"/>
    <lineage>
        <taxon>Eukaryota</taxon>
        <taxon>Fungi</taxon>
        <taxon>Dikarya</taxon>
        <taxon>Basidiomycota</taxon>
        <taxon>Agaricomycotina</taxon>
        <taxon>Agaricomycetes</taxon>
        <taxon>Agaricomycetidae</taxon>
        <taxon>Agaricales</taxon>
        <taxon>Agaricineae</taxon>
        <taxon>Galeropsidaceae</taxon>
        <taxon>Panaeolus</taxon>
    </lineage>
</organism>
<dbReference type="InterPro" id="IPR000073">
    <property type="entry name" value="AB_hydrolase_1"/>
</dbReference>
<gene>
    <name evidence="2" type="ORF">CVT24_007518</name>
</gene>
<dbReference type="AlphaFoldDB" id="A0A409W9X3"/>
<dbReference type="Gene3D" id="3.40.50.1820">
    <property type="entry name" value="alpha/beta hydrolase"/>
    <property type="match status" value="1"/>
</dbReference>
<dbReference type="SUPFAM" id="SSF53474">
    <property type="entry name" value="alpha/beta-Hydrolases"/>
    <property type="match status" value="1"/>
</dbReference>
<evidence type="ECO:0000313" key="2">
    <source>
        <dbReference type="EMBL" id="PPQ75295.1"/>
    </source>
</evidence>
<dbReference type="OrthoDB" id="94039at2759"/>
<dbReference type="Pfam" id="PF12697">
    <property type="entry name" value="Abhydrolase_6"/>
    <property type="match status" value="1"/>
</dbReference>
<dbReference type="EMBL" id="NHTK01005685">
    <property type="protein sequence ID" value="PPQ75295.1"/>
    <property type="molecule type" value="Genomic_DNA"/>
</dbReference>